<comment type="caution">
    <text evidence="1">The sequence shown here is derived from an EMBL/GenBank/DDBJ whole genome shotgun (WGS) entry which is preliminary data.</text>
</comment>
<name>A0A3D8WUD9_PRIMG</name>
<accession>A0A3D8WUD9</accession>
<evidence type="ECO:0000313" key="2">
    <source>
        <dbReference type="Proteomes" id="UP000256519"/>
    </source>
</evidence>
<protein>
    <submittedName>
        <fullName evidence="1">Uncharacterized protein</fullName>
    </submittedName>
</protein>
<evidence type="ECO:0000313" key="1">
    <source>
        <dbReference type="EMBL" id="RDZ07127.1"/>
    </source>
</evidence>
<dbReference type="AlphaFoldDB" id="A0A3D8WUD9"/>
<dbReference type="Proteomes" id="UP000256519">
    <property type="component" value="Unassembled WGS sequence"/>
</dbReference>
<reference evidence="1 2" key="1">
    <citation type="journal article" date="2018" name="Appl. Environ. Microbiol.">
        <title>Antimicrobial susceptibility testing and tentative epidemiological cut-off values of five Bacillus species relevant for use as animal feed additives or for plant protection.</title>
        <authorList>
            <person name="Agerso Y."/>
            <person name="Stuer-Lauridsen B."/>
            <person name="Bjerre K."/>
            <person name="Jensen M.G."/>
            <person name="Johansen E."/>
            <person name="Bennedsen M."/>
            <person name="Brockmann E."/>
            <person name="Nielsen B."/>
        </authorList>
    </citation>
    <scope>NUCLEOTIDE SEQUENCE [LARGE SCALE GENOMIC DNA]</scope>
    <source>
        <strain evidence="1 2">CHCC20162</strain>
    </source>
</reference>
<gene>
    <name evidence="1" type="ORF">C3744_28175</name>
</gene>
<organism evidence="1 2">
    <name type="scientific">Priestia megaterium</name>
    <name type="common">Bacillus megaterium</name>
    <dbReference type="NCBI Taxonomy" id="1404"/>
    <lineage>
        <taxon>Bacteria</taxon>
        <taxon>Bacillati</taxon>
        <taxon>Bacillota</taxon>
        <taxon>Bacilli</taxon>
        <taxon>Bacillales</taxon>
        <taxon>Bacillaceae</taxon>
        <taxon>Priestia</taxon>
    </lineage>
</organism>
<sequence length="64" mass="7484">MLSNLDGVFKIPPLYFKVDRIPFKSEKENCIFILSMSITNKILYSEQTIEKKERCSFSIPHCVL</sequence>
<dbReference type="EMBL" id="PQWM01000057">
    <property type="protein sequence ID" value="RDZ07127.1"/>
    <property type="molecule type" value="Genomic_DNA"/>
</dbReference>
<proteinExistence type="predicted"/>